<evidence type="ECO:0000313" key="2">
    <source>
        <dbReference type="EMBL" id="GBP37713.1"/>
    </source>
</evidence>
<dbReference type="EMBL" id="BGZK01000337">
    <property type="protein sequence ID" value="GBP37713.1"/>
    <property type="molecule type" value="Genomic_DNA"/>
</dbReference>
<evidence type="ECO:0000256" key="1">
    <source>
        <dbReference type="SAM" id="MobiDB-lite"/>
    </source>
</evidence>
<dbReference type="Proteomes" id="UP000299102">
    <property type="component" value="Unassembled WGS sequence"/>
</dbReference>
<dbReference type="AlphaFoldDB" id="A0A4C1VGG1"/>
<comment type="caution">
    <text evidence="2">The sequence shown here is derived from an EMBL/GenBank/DDBJ whole genome shotgun (WGS) entry which is preliminary data.</text>
</comment>
<gene>
    <name evidence="2" type="ORF">EVAR_23762_1</name>
</gene>
<keyword evidence="3" id="KW-1185">Reference proteome</keyword>
<sequence length="127" mass="14315">MVLVPLRLCPRERVECLRSQMASYSKCKDWAALGINSKEIDDVDVSWSWVRGYAFPLVQSLRSGSEPETPEAKRVSEPIEKPSLPPATQRRWRSCPPESVESRLIPIPLAGRLSYKVVSQLMLTSST</sequence>
<feature type="region of interest" description="Disordered" evidence="1">
    <location>
        <begin position="62"/>
        <end position="93"/>
    </location>
</feature>
<feature type="compositionally biased region" description="Basic and acidic residues" evidence="1">
    <location>
        <begin position="70"/>
        <end position="80"/>
    </location>
</feature>
<reference evidence="2 3" key="1">
    <citation type="journal article" date="2019" name="Commun. Biol.">
        <title>The bagworm genome reveals a unique fibroin gene that provides high tensile strength.</title>
        <authorList>
            <person name="Kono N."/>
            <person name="Nakamura H."/>
            <person name="Ohtoshi R."/>
            <person name="Tomita M."/>
            <person name="Numata K."/>
            <person name="Arakawa K."/>
        </authorList>
    </citation>
    <scope>NUCLEOTIDE SEQUENCE [LARGE SCALE GENOMIC DNA]</scope>
</reference>
<protein>
    <submittedName>
        <fullName evidence="2">Uncharacterized protein</fullName>
    </submittedName>
</protein>
<evidence type="ECO:0000313" key="3">
    <source>
        <dbReference type="Proteomes" id="UP000299102"/>
    </source>
</evidence>
<organism evidence="2 3">
    <name type="scientific">Eumeta variegata</name>
    <name type="common">Bagworm moth</name>
    <name type="synonym">Eumeta japonica</name>
    <dbReference type="NCBI Taxonomy" id="151549"/>
    <lineage>
        <taxon>Eukaryota</taxon>
        <taxon>Metazoa</taxon>
        <taxon>Ecdysozoa</taxon>
        <taxon>Arthropoda</taxon>
        <taxon>Hexapoda</taxon>
        <taxon>Insecta</taxon>
        <taxon>Pterygota</taxon>
        <taxon>Neoptera</taxon>
        <taxon>Endopterygota</taxon>
        <taxon>Lepidoptera</taxon>
        <taxon>Glossata</taxon>
        <taxon>Ditrysia</taxon>
        <taxon>Tineoidea</taxon>
        <taxon>Psychidae</taxon>
        <taxon>Oiketicinae</taxon>
        <taxon>Eumeta</taxon>
    </lineage>
</organism>
<proteinExistence type="predicted"/>
<accession>A0A4C1VGG1</accession>
<name>A0A4C1VGG1_EUMVA</name>